<organism evidence="1 2">
    <name type="scientific">Candidatus Enterocloster faecavium</name>
    <dbReference type="NCBI Taxonomy" id="2838560"/>
    <lineage>
        <taxon>Bacteria</taxon>
        <taxon>Bacillati</taxon>
        <taxon>Bacillota</taxon>
        <taxon>Clostridia</taxon>
        <taxon>Lachnospirales</taxon>
        <taxon>Lachnospiraceae</taxon>
        <taxon>Enterocloster</taxon>
    </lineage>
</organism>
<evidence type="ECO:0000313" key="2">
    <source>
        <dbReference type="Proteomes" id="UP000886804"/>
    </source>
</evidence>
<comment type="caution">
    <text evidence="1">The sequence shown here is derived from an EMBL/GenBank/DDBJ whole genome shotgun (WGS) entry which is preliminary data.</text>
</comment>
<dbReference type="AlphaFoldDB" id="A0A9D2RLC9"/>
<accession>A0A9D2RLC9</accession>
<proteinExistence type="predicted"/>
<name>A0A9D2RLC9_9FIRM</name>
<evidence type="ECO:0000313" key="1">
    <source>
        <dbReference type="EMBL" id="HJB08015.1"/>
    </source>
</evidence>
<reference evidence="1" key="1">
    <citation type="journal article" date="2021" name="PeerJ">
        <title>Extensive microbial diversity within the chicken gut microbiome revealed by metagenomics and culture.</title>
        <authorList>
            <person name="Gilroy R."/>
            <person name="Ravi A."/>
            <person name="Getino M."/>
            <person name="Pursley I."/>
            <person name="Horton D.L."/>
            <person name="Alikhan N.F."/>
            <person name="Baker D."/>
            <person name="Gharbi K."/>
            <person name="Hall N."/>
            <person name="Watson M."/>
            <person name="Adriaenssens E.M."/>
            <person name="Foster-Nyarko E."/>
            <person name="Jarju S."/>
            <person name="Secka A."/>
            <person name="Antonio M."/>
            <person name="Oren A."/>
            <person name="Chaudhuri R.R."/>
            <person name="La Ragione R."/>
            <person name="Hildebrand F."/>
            <person name="Pallen M.J."/>
        </authorList>
    </citation>
    <scope>NUCLEOTIDE SEQUENCE</scope>
    <source>
        <strain evidence="1">CHK188-4685</strain>
    </source>
</reference>
<dbReference type="Proteomes" id="UP000886804">
    <property type="component" value="Unassembled WGS sequence"/>
</dbReference>
<dbReference type="EMBL" id="DWYS01000110">
    <property type="protein sequence ID" value="HJB08015.1"/>
    <property type="molecule type" value="Genomic_DNA"/>
</dbReference>
<gene>
    <name evidence="1" type="ORF">H9716_09160</name>
</gene>
<reference evidence="1" key="2">
    <citation type="submission" date="2021-04" db="EMBL/GenBank/DDBJ databases">
        <authorList>
            <person name="Gilroy R."/>
        </authorList>
    </citation>
    <scope>NUCLEOTIDE SEQUENCE</scope>
    <source>
        <strain evidence="1">CHK188-4685</strain>
    </source>
</reference>
<sequence>MFEKFGEFHSAEELNRAAAGLREEGDEASVFALAQENGLDREDAEDYLAGETEELATPALAAAGRITVWNREMNSQKTNPMERIAGQVILGMLQTMITDPDLAGAVMQNSSGPRAIYRAIREEARKHASGSGQNRMAVACGTDRQLKEIIRTYFLQPKKLRAKLAALYTVDGEGER</sequence>
<protein>
    <submittedName>
        <fullName evidence="1">Uncharacterized protein</fullName>
    </submittedName>
</protein>